<evidence type="ECO:0000313" key="2">
    <source>
        <dbReference type="Proteomes" id="UP000605361"/>
    </source>
</evidence>
<sequence>MDVFDLAESGLTIDSLTAGHGMPEHGASLPFCSCSATCSCCPSSSS</sequence>
<dbReference type="Proteomes" id="UP000605361">
    <property type="component" value="Unassembled WGS sequence"/>
</dbReference>
<organism evidence="1 2">
    <name type="scientific">Nonomuraea cypriaca</name>
    <dbReference type="NCBI Taxonomy" id="1187855"/>
    <lineage>
        <taxon>Bacteria</taxon>
        <taxon>Bacillati</taxon>
        <taxon>Actinomycetota</taxon>
        <taxon>Actinomycetes</taxon>
        <taxon>Streptosporangiales</taxon>
        <taxon>Streptosporangiaceae</taxon>
        <taxon>Nonomuraea</taxon>
    </lineage>
</organism>
<evidence type="ECO:0000313" key="1">
    <source>
        <dbReference type="EMBL" id="MBF8194304.1"/>
    </source>
</evidence>
<protein>
    <submittedName>
        <fullName evidence="1">GE37468 family thiazolyl peptide</fullName>
    </submittedName>
</protein>
<proteinExistence type="predicted"/>
<dbReference type="NCBIfam" id="NF033399">
    <property type="entry name" value="thiazolyl_GetA"/>
    <property type="match status" value="1"/>
</dbReference>
<dbReference type="EMBL" id="JADOGI010000388">
    <property type="protein sequence ID" value="MBF8194304.1"/>
    <property type="molecule type" value="Genomic_DNA"/>
</dbReference>
<dbReference type="Pfam" id="PF19409">
    <property type="entry name" value="Thiopep_pre"/>
    <property type="match status" value="1"/>
</dbReference>
<comment type="caution">
    <text evidence="1">The sequence shown here is derived from an EMBL/GenBank/DDBJ whole genome shotgun (WGS) entry which is preliminary data.</text>
</comment>
<accession>A0A931ANP0</accession>
<name>A0A931ANP0_9ACTN</name>
<reference evidence="1" key="1">
    <citation type="submission" date="2020-11" db="EMBL/GenBank/DDBJ databases">
        <title>Whole-genome analyses of Nonomuraea sp. K274.</title>
        <authorList>
            <person name="Veyisoglu A."/>
        </authorList>
    </citation>
    <scope>NUCLEOTIDE SEQUENCE</scope>
    <source>
        <strain evidence="1">K274</strain>
    </source>
</reference>
<gene>
    <name evidence="1" type="ORF">ITP53_53325</name>
</gene>
<keyword evidence="2" id="KW-1185">Reference proteome</keyword>
<dbReference type="AlphaFoldDB" id="A0A931ANP0"/>